<dbReference type="InterPro" id="IPR003779">
    <property type="entry name" value="CMD-like"/>
</dbReference>
<dbReference type="InterPro" id="IPR029032">
    <property type="entry name" value="AhpD-like"/>
</dbReference>
<reference evidence="2 3" key="2">
    <citation type="submission" date="2021-10" db="EMBL/GenBank/DDBJ databases">
        <authorList>
            <person name="Piombo E."/>
        </authorList>
    </citation>
    <scope>NUCLEOTIDE SEQUENCE [LARGE SCALE GENOMIC DNA]</scope>
</reference>
<proteinExistence type="predicted"/>
<dbReference type="PANTHER" id="PTHR33570:SF2">
    <property type="entry name" value="CARBOXYMUCONOLACTONE DECARBOXYLASE-LIKE DOMAIN-CONTAINING PROTEIN"/>
    <property type="match status" value="1"/>
</dbReference>
<keyword evidence="3" id="KW-1185">Reference proteome</keyword>
<evidence type="ECO:0000259" key="1">
    <source>
        <dbReference type="Pfam" id="PF02627"/>
    </source>
</evidence>
<name>A0A9P0E7S0_9HYPO</name>
<comment type="caution">
    <text evidence="2">The sequence shown here is derived from an EMBL/GenBank/DDBJ whole genome shotgun (WGS) entry which is preliminary data.</text>
</comment>
<dbReference type="OrthoDB" id="104509at2759"/>
<evidence type="ECO:0000313" key="2">
    <source>
        <dbReference type="EMBL" id="CAH0046191.1"/>
    </source>
</evidence>
<gene>
    <name evidence="2" type="ORF">CSOL1703_00011920</name>
</gene>
<dbReference type="SUPFAM" id="SSF69118">
    <property type="entry name" value="AhpD-like"/>
    <property type="match status" value="1"/>
</dbReference>
<organism evidence="2 3">
    <name type="scientific">Clonostachys solani</name>
    <dbReference type="NCBI Taxonomy" id="160281"/>
    <lineage>
        <taxon>Eukaryota</taxon>
        <taxon>Fungi</taxon>
        <taxon>Dikarya</taxon>
        <taxon>Ascomycota</taxon>
        <taxon>Pezizomycotina</taxon>
        <taxon>Sordariomycetes</taxon>
        <taxon>Hypocreomycetidae</taxon>
        <taxon>Hypocreales</taxon>
        <taxon>Bionectriaceae</taxon>
        <taxon>Clonostachys</taxon>
    </lineage>
</organism>
<accession>A0A9P0E7S0</accession>
<dbReference type="AlphaFoldDB" id="A0A9P0E7S0"/>
<dbReference type="EMBL" id="CABFOC020000014">
    <property type="protein sequence ID" value="CAH0046191.1"/>
    <property type="molecule type" value="Genomic_DNA"/>
</dbReference>
<dbReference type="Proteomes" id="UP000775872">
    <property type="component" value="Unassembled WGS sequence"/>
</dbReference>
<dbReference type="Gene3D" id="1.20.1290.10">
    <property type="entry name" value="AhpD-like"/>
    <property type="match status" value="1"/>
</dbReference>
<dbReference type="PANTHER" id="PTHR33570">
    <property type="entry name" value="4-CARBOXYMUCONOLACTONE DECARBOXYLASE FAMILY PROTEIN"/>
    <property type="match status" value="1"/>
</dbReference>
<protein>
    <recommendedName>
        <fullName evidence="1">Carboxymuconolactone decarboxylase-like domain-containing protein</fullName>
    </recommendedName>
</protein>
<feature type="domain" description="Carboxymuconolactone decarboxylase-like" evidence="1">
    <location>
        <begin position="44"/>
        <end position="131"/>
    </location>
</feature>
<evidence type="ECO:0000313" key="3">
    <source>
        <dbReference type="Proteomes" id="UP000775872"/>
    </source>
</evidence>
<dbReference type="InterPro" id="IPR052512">
    <property type="entry name" value="4CMD/NDH-1_regulator"/>
</dbReference>
<dbReference type="Pfam" id="PF02627">
    <property type="entry name" value="CMD"/>
    <property type="match status" value="1"/>
</dbReference>
<dbReference type="GO" id="GO:0051920">
    <property type="term" value="F:peroxiredoxin activity"/>
    <property type="evidence" value="ECO:0007669"/>
    <property type="project" value="InterPro"/>
</dbReference>
<sequence length="155" mass="17051">MSSEDQNLHKKQFETGIKVRREVVGDSYVDGALDRASTAFAAPMQQLVTEWAWGNIWTREGLDRKQRSLLTTDIVIDLGMLIALKSWPEVGVHVRGAINNGLTELEIREAILQSAIYCGAPAGLQAMKVASAVLEDMAAKGEHVPTLTSQEEKFN</sequence>
<reference evidence="3" key="1">
    <citation type="submission" date="2019-06" db="EMBL/GenBank/DDBJ databases">
        <authorList>
            <person name="Broberg M."/>
        </authorList>
    </citation>
    <scope>NUCLEOTIDE SEQUENCE [LARGE SCALE GENOMIC DNA]</scope>
</reference>